<dbReference type="Proteomes" id="UP000698752">
    <property type="component" value="Unassembled WGS sequence"/>
</dbReference>
<evidence type="ECO:0000313" key="2">
    <source>
        <dbReference type="Proteomes" id="UP000698752"/>
    </source>
</evidence>
<gene>
    <name evidence="1" type="ORF">GXW78_07135</name>
</gene>
<dbReference type="RefSeq" id="WP_211867407.1">
    <property type="nucleotide sequence ID" value="NZ_JAAEDI010000006.1"/>
</dbReference>
<protein>
    <recommendedName>
        <fullName evidence="3">Carbonic anhydrase</fullName>
    </recommendedName>
</protein>
<dbReference type="EMBL" id="JAAEDI010000006">
    <property type="protein sequence ID" value="MBR0649431.1"/>
    <property type="molecule type" value="Genomic_DNA"/>
</dbReference>
<dbReference type="Gene3D" id="3.40.1050.10">
    <property type="entry name" value="Carbonic anhydrase"/>
    <property type="match status" value="1"/>
</dbReference>
<accession>A0ABS5EEI7</accession>
<reference evidence="2" key="1">
    <citation type="journal article" date="2021" name="Syst. Appl. Microbiol.">
        <title>Roseomonas hellenica sp. nov., isolated from roots of wild-growing Alkanna tinctoria.</title>
        <authorList>
            <person name="Rat A."/>
            <person name="Naranjo H.D."/>
            <person name="Lebbe L."/>
            <person name="Cnockaert M."/>
            <person name="Krigas N."/>
            <person name="Grigoriadou K."/>
            <person name="Maloupa E."/>
            <person name="Willems A."/>
        </authorList>
    </citation>
    <scope>NUCLEOTIDE SEQUENCE [LARGE SCALE GENOMIC DNA]</scope>
    <source>
        <strain evidence="2">LMG 31159</strain>
    </source>
</reference>
<comment type="caution">
    <text evidence="1">The sequence shown here is derived from an EMBL/GenBank/DDBJ whole genome shotgun (WGS) entry which is preliminary data.</text>
</comment>
<sequence>MTVHQNARRTAADTFVVSCIDPRFVEGPSALLHALGREGRYSEMRIAGAALAAVNAAQPAWGAALWENLAASRQLHGVRRVTFLNHRDCGAVNAWAGRRLADDPAEELRVHAELMNRAAAEVRRRHPDMEVEIGLMALDGSVQVLPCAHCAPQAALRAEVAGPVPARRDPEGFAELVRLRTADGALPDEAQERALLAAGVREHGLTAGEARQIRTRHGGGRRVERDVAAYLASRADARGRIGSDDVAAGARLFRRLSGGALREQDARARAARIASVEGLEPRAEGFWPFRSERWFHRLAVPA</sequence>
<evidence type="ECO:0000313" key="1">
    <source>
        <dbReference type="EMBL" id="MBR0649431.1"/>
    </source>
</evidence>
<keyword evidence="2" id="KW-1185">Reference proteome</keyword>
<evidence type="ECO:0008006" key="3">
    <source>
        <dbReference type="Google" id="ProtNLM"/>
    </source>
</evidence>
<proteinExistence type="predicted"/>
<dbReference type="SUPFAM" id="SSF53056">
    <property type="entry name" value="beta-carbonic anhydrase, cab"/>
    <property type="match status" value="1"/>
</dbReference>
<organism evidence="1 2">
    <name type="scientific">Neoroseomonas terrae</name>
    <dbReference type="NCBI Taxonomy" id="424799"/>
    <lineage>
        <taxon>Bacteria</taxon>
        <taxon>Pseudomonadati</taxon>
        <taxon>Pseudomonadota</taxon>
        <taxon>Alphaproteobacteria</taxon>
        <taxon>Acetobacterales</taxon>
        <taxon>Acetobacteraceae</taxon>
        <taxon>Neoroseomonas</taxon>
    </lineage>
</organism>
<name>A0ABS5EEI7_9PROT</name>
<dbReference type="InterPro" id="IPR036874">
    <property type="entry name" value="Carbonic_anhydrase_sf"/>
</dbReference>